<evidence type="ECO:0000256" key="7">
    <source>
        <dbReference type="PIRSR" id="PIRSR001369-1"/>
    </source>
</evidence>
<feature type="active site" evidence="7">
    <location>
        <position position="311"/>
    </location>
</feature>
<dbReference type="EMBL" id="JACEFB010000005">
    <property type="protein sequence ID" value="MBA2226236.1"/>
    <property type="molecule type" value="Genomic_DNA"/>
</dbReference>
<name>A0A7V9ABI2_9BACT</name>
<comment type="caution">
    <text evidence="8">The sequence shown here is derived from an EMBL/GenBank/DDBJ whole genome shotgun (WGS) entry which is preliminary data.</text>
</comment>
<dbReference type="InterPro" id="IPR016143">
    <property type="entry name" value="Citrate_synth-like_sm_a-sub"/>
</dbReference>
<dbReference type="PRINTS" id="PR00143">
    <property type="entry name" value="CITRTSNTHASE"/>
</dbReference>
<keyword evidence="9" id="KW-1185">Reference proteome</keyword>
<comment type="similarity">
    <text evidence="2 6">Belongs to the citrate synthase family.</text>
</comment>
<gene>
    <name evidence="8" type="ORF">H0921_08705</name>
</gene>
<dbReference type="GO" id="GO:0036440">
    <property type="term" value="F:citrate synthase activity"/>
    <property type="evidence" value="ECO:0007669"/>
    <property type="project" value="UniProtKB-EC"/>
</dbReference>
<dbReference type="InterPro" id="IPR016142">
    <property type="entry name" value="Citrate_synth-like_lrg_a-sub"/>
</dbReference>
<dbReference type="Gene3D" id="1.10.230.10">
    <property type="entry name" value="Cytochrome P450-Terp, domain 2"/>
    <property type="match status" value="1"/>
</dbReference>
<evidence type="ECO:0000256" key="5">
    <source>
        <dbReference type="ARBA" id="ARBA00049288"/>
    </source>
</evidence>
<comment type="catalytic activity">
    <reaction evidence="5">
        <text>oxaloacetate + acetyl-CoA + H2O = citrate + CoA + H(+)</text>
        <dbReference type="Rhea" id="RHEA:16845"/>
        <dbReference type="ChEBI" id="CHEBI:15377"/>
        <dbReference type="ChEBI" id="CHEBI:15378"/>
        <dbReference type="ChEBI" id="CHEBI:16452"/>
        <dbReference type="ChEBI" id="CHEBI:16947"/>
        <dbReference type="ChEBI" id="CHEBI:57287"/>
        <dbReference type="ChEBI" id="CHEBI:57288"/>
        <dbReference type="EC" id="2.3.3.16"/>
    </reaction>
</comment>
<dbReference type="UniPathway" id="UPA00223"/>
<evidence type="ECO:0000256" key="4">
    <source>
        <dbReference type="ARBA" id="ARBA00022679"/>
    </source>
</evidence>
<comment type="pathway">
    <text evidence="1">Carbohydrate metabolism; tricarboxylic acid cycle; isocitrate from oxaloacetate: step 1/2.</text>
</comment>
<keyword evidence="3" id="KW-0816">Tricarboxylic acid cycle</keyword>
<dbReference type="SUPFAM" id="SSF48256">
    <property type="entry name" value="Citrate synthase"/>
    <property type="match status" value="1"/>
</dbReference>
<dbReference type="Proteomes" id="UP000542342">
    <property type="component" value="Unassembled WGS sequence"/>
</dbReference>
<dbReference type="PANTHER" id="PTHR11739">
    <property type="entry name" value="CITRATE SYNTHASE"/>
    <property type="match status" value="1"/>
</dbReference>
<evidence type="ECO:0000256" key="6">
    <source>
        <dbReference type="PIRNR" id="PIRNR001369"/>
    </source>
</evidence>
<feature type="active site" evidence="7">
    <location>
        <position position="260"/>
    </location>
</feature>
<organism evidence="8 9">
    <name type="scientific">Thermogemmata fonticola</name>
    <dbReference type="NCBI Taxonomy" id="2755323"/>
    <lineage>
        <taxon>Bacteria</taxon>
        <taxon>Pseudomonadati</taxon>
        <taxon>Planctomycetota</taxon>
        <taxon>Planctomycetia</taxon>
        <taxon>Gemmatales</taxon>
        <taxon>Gemmataceae</taxon>
        <taxon>Thermogemmata</taxon>
    </lineage>
</organism>
<dbReference type="GO" id="GO:0006099">
    <property type="term" value="P:tricarboxylic acid cycle"/>
    <property type="evidence" value="ECO:0007669"/>
    <property type="project" value="UniProtKB-UniPathway"/>
</dbReference>
<reference evidence="8 9" key="1">
    <citation type="submission" date="2020-07" db="EMBL/GenBank/DDBJ databases">
        <title>Thermogemmata thermophila gen. nov., sp. nov., a novel moderate thermophilic planctomycete from a Kamchatka hot spring.</title>
        <authorList>
            <person name="Elcheninov A.G."/>
            <person name="Podosokorskaya O.A."/>
            <person name="Kovaleva O.L."/>
            <person name="Novikov A."/>
            <person name="Bonch-Osmolovskaya E.A."/>
            <person name="Toshchakov S.V."/>
            <person name="Kublanov I.V."/>
        </authorList>
    </citation>
    <scope>NUCLEOTIDE SEQUENCE [LARGE SCALE GENOMIC DNA]</scope>
    <source>
        <strain evidence="8 9">2918</strain>
    </source>
</reference>
<dbReference type="RefSeq" id="WP_194537683.1">
    <property type="nucleotide sequence ID" value="NZ_JACEFB010000005.1"/>
</dbReference>
<dbReference type="GO" id="GO:0005975">
    <property type="term" value="P:carbohydrate metabolic process"/>
    <property type="evidence" value="ECO:0007669"/>
    <property type="project" value="TreeGrafter"/>
</dbReference>
<dbReference type="InterPro" id="IPR002020">
    <property type="entry name" value="Citrate_synthase"/>
</dbReference>
<proteinExistence type="inferred from homology"/>
<dbReference type="GO" id="GO:0005829">
    <property type="term" value="C:cytosol"/>
    <property type="evidence" value="ECO:0007669"/>
    <property type="project" value="TreeGrafter"/>
</dbReference>
<keyword evidence="4 6" id="KW-0808">Transferase</keyword>
<dbReference type="NCBIfam" id="TIGR01800">
    <property type="entry name" value="cit_synth_II"/>
    <property type="match status" value="1"/>
</dbReference>
<dbReference type="Gene3D" id="1.10.580.10">
    <property type="entry name" value="Citrate Synthase, domain 1"/>
    <property type="match status" value="1"/>
</dbReference>
<dbReference type="PIRSF" id="PIRSF001369">
    <property type="entry name" value="Citrate_synth"/>
    <property type="match status" value="1"/>
</dbReference>
<accession>A0A7V9ABI2</accession>
<dbReference type="AlphaFoldDB" id="A0A7V9ABI2"/>
<evidence type="ECO:0000313" key="8">
    <source>
        <dbReference type="EMBL" id="MBA2226236.1"/>
    </source>
</evidence>
<dbReference type="InterPro" id="IPR011278">
    <property type="entry name" value="2-MeCitrate/Citrate_synth_II"/>
</dbReference>
<protein>
    <recommendedName>
        <fullName evidence="6">Citrate synthase</fullName>
    </recommendedName>
</protein>
<evidence type="ECO:0000313" key="9">
    <source>
        <dbReference type="Proteomes" id="UP000542342"/>
    </source>
</evidence>
<evidence type="ECO:0000256" key="2">
    <source>
        <dbReference type="ARBA" id="ARBA00010566"/>
    </source>
</evidence>
<evidence type="ECO:0000256" key="1">
    <source>
        <dbReference type="ARBA" id="ARBA00004751"/>
    </source>
</evidence>
<dbReference type="InterPro" id="IPR024176">
    <property type="entry name" value="Citrate_synthase_bac-typ"/>
</dbReference>
<evidence type="ECO:0000256" key="3">
    <source>
        <dbReference type="ARBA" id="ARBA00022532"/>
    </source>
</evidence>
<dbReference type="InterPro" id="IPR036969">
    <property type="entry name" value="Citrate_synthase_sf"/>
</dbReference>
<sequence length="375" mass="41437">MSSDGSHYSPGLEGVIAGETTICSVDDGLRYRGYSVAELAEHCTYEEVAYLLLYGELPTAAQLQAFQTRIAAARRLPLPLRDFLAALPKWTPPLDALRTAVSALSHFDQDVADNSHDANLWKAERLLGQIPVAIVDHYRLAQGLLPVPARQDLGQAANFLYMLRGSEPDPDEVKALDVSLILYAEHEFNASTFTARVIVSTWADMHAGITGAIGALKGPLHGGANEKVMDLLRAAGGPDTAAAWVQAALARKERIMGFGHRVYKSGDVRAQILKKYARQMAEKSGDLHWEETAEVIEQVMAQQKNMYPNLDWPAGRLYHAMRLDVPLYTPIFAMARVAGWAAHIIEQMDNNRLIRPRAWYKGPPPRPVRPLAERG</sequence>
<dbReference type="Pfam" id="PF00285">
    <property type="entry name" value="Citrate_synt"/>
    <property type="match status" value="1"/>
</dbReference>
<dbReference type="PANTHER" id="PTHR11739:SF4">
    <property type="entry name" value="CITRATE SYNTHASE, PEROXISOMAL"/>
    <property type="match status" value="1"/>
</dbReference>